<dbReference type="Proteomes" id="UP000275078">
    <property type="component" value="Unassembled WGS sequence"/>
</dbReference>
<feature type="transmembrane region" description="Helical" evidence="1">
    <location>
        <begin position="16"/>
        <end position="41"/>
    </location>
</feature>
<reference evidence="2 3" key="1">
    <citation type="journal article" date="2018" name="Nat. Ecol. Evol.">
        <title>Pezizomycetes genomes reveal the molecular basis of ectomycorrhizal truffle lifestyle.</title>
        <authorList>
            <person name="Murat C."/>
            <person name="Payen T."/>
            <person name="Noel B."/>
            <person name="Kuo A."/>
            <person name="Morin E."/>
            <person name="Chen J."/>
            <person name="Kohler A."/>
            <person name="Krizsan K."/>
            <person name="Balestrini R."/>
            <person name="Da Silva C."/>
            <person name="Montanini B."/>
            <person name="Hainaut M."/>
            <person name="Levati E."/>
            <person name="Barry K.W."/>
            <person name="Belfiori B."/>
            <person name="Cichocki N."/>
            <person name="Clum A."/>
            <person name="Dockter R.B."/>
            <person name="Fauchery L."/>
            <person name="Guy J."/>
            <person name="Iotti M."/>
            <person name="Le Tacon F."/>
            <person name="Lindquist E.A."/>
            <person name="Lipzen A."/>
            <person name="Malagnac F."/>
            <person name="Mello A."/>
            <person name="Molinier V."/>
            <person name="Miyauchi S."/>
            <person name="Poulain J."/>
            <person name="Riccioni C."/>
            <person name="Rubini A."/>
            <person name="Sitrit Y."/>
            <person name="Splivallo R."/>
            <person name="Traeger S."/>
            <person name="Wang M."/>
            <person name="Zifcakova L."/>
            <person name="Wipf D."/>
            <person name="Zambonelli A."/>
            <person name="Paolocci F."/>
            <person name="Nowrousian M."/>
            <person name="Ottonello S."/>
            <person name="Baldrian P."/>
            <person name="Spatafora J.W."/>
            <person name="Henrissat B."/>
            <person name="Nagy L.G."/>
            <person name="Aury J.M."/>
            <person name="Wincker P."/>
            <person name="Grigoriev I.V."/>
            <person name="Bonfante P."/>
            <person name="Martin F.M."/>
        </authorList>
    </citation>
    <scope>NUCLEOTIDE SEQUENCE [LARGE SCALE GENOMIC DNA]</scope>
    <source>
        <strain evidence="2 3">RN42</strain>
    </source>
</reference>
<gene>
    <name evidence="2" type="ORF">BJ508DRAFT_128609</name>
</gene>
<dbReference type="EMBL" id="ML119687">
    <property type="protein sequence ID" value="RPA80571.1"/>
    <property type="molecule type" value="Genomic_DNA"/>
</dbReference>
<feature type="transmembrane region" description="Helical" evidence="1">
    <location>
        <begin position="47"/>
        <end position="66"/>
    </location>
</feature>
<evidence type="ECO:0000256" key="1">
    <source>
        <dbReference type="SAM" id="Phobius"/>
    </source>
</evidence>
<keyword evidence="1" id="KW-0472">Membrane</keyword>
<organism evidence="2 3">
    <name type="scientific">Ascobolus immersus RN42</name>
    <dbReference type="NCBI Taxonomy" id="1160509"/>
    <lineage>
        <taxon>Eukaryota</taxon>
        <taxon>Fungi</taxon>
        <taxon>Dikarya</taxon>
        <taxon>Ascomycota</taxon>
        <taxon>Pezizomycotina</taxon>
        <taxon>Pezizomycetes</taxon>
        <taxon>Pezizales</taxon>
        <taxon>Ascobolaceae</taxon>
        <taxon>Ascobolus</taxon>
    </lineage>
</organism>
<evidence type="ECO:0000313" key="3">
    <source>
        <dbReference type="Proteomes" id="UP000275078"/>
    </source>
</evidence>
<keyword evidence="3" id="KW-1185">Reference proteome</keyword>
<name>A0A3N4I8Q9_ASCIM</name>
<protein>
    <submittedName>
        <fullName evidence="2">Uncharacterized protein</fullName>
    </submittedName>
</protein>
<feature type="transmembrane region" description="Helical" evidence="1">
    <location>
        <begin position="87"/>
        <end position="109"/>
    </location>
</feature>
<sequence>MPLQCQSFFETPDFGVVGLGLVLLLCDQFLPCILGGVLVLVTECFQVVLFPCYIVFDTIIEFLGLLQRYMSSYRYSSRKRLENSYRFQLVPFFCSAVGTVNMLVSTAFASSDFGSSLSERSSMKPAFSYM</sequence>
<dbReference type="AlphaFoldDB" id="A0A3N4I8Q9"/>
<proteinExistence type="predicted"/>
<evidence type="ECO:0000313" key="2">
    <source>
        <dbReference type="EMBL" id="RPA80571.1"/>
    </source>
</evidence>
<accession>A0A3N4I8Q9</accession>
<keyword evidence="1" id="KW-1133">Transmembrane helix</keyword>
<keyword evidence="1" id="KW-0812">Transmembrane</keyword>